<dbReference type="EMBL" id="JAAAJB010000513">
    <property type="protein sequence ID" value="KAG0254490.1"/>
    <property type="molecule type" value="Genomic_DNA"/>
</dbReference>
<dbReference type="Gene3D" id="2.70.50.70">
    <property type="match status" value="1"/>
</dbReference>
<feature type="signal peptide" evidence="2">
    <location>
        <begin position="1"/>
        <end position="27"/>
    </location>
</feature>
<keyword evidence="4" id="KW-1185">Reference proteome</keyword>
<dbReference type="Proteomes" id="UP000807716">
    <property type="component" value="Unassembled WGS sequence"/>
</dbReference>
<accession>A0A9P6PUN7</accession>
<dbReference type="OrthoDB" id="20029at2759"/>
<dbReference type="PANTHER" id="PTHR35559">
    <property type="entry name" value="CHITIN-BINDING TYPE-4 DOMAIN-CONTAINING PROTEIN"/>
    <property type="match status" value="1"/>
</dbReference>
<protein>
    <recommendedName>
        <fullName evidence="5">Secreted protein</fullName>
    </recommendedName>
</protein>
<organism evidence="3 4">
    <name type="scientific">Actinomortierella ambigua</name>
    <dbReference type="NCBI Taxonomy" id="1343610"/>
    <lineage>
        <taxon>Eukaryota</taxon>
        <taxon>Fungi</taxon>
        <taxon>Fungi incertae sedis</taxon>
        <taxon>Mucoromycota</taxon>
        <taxon>Mortierellomycotina</taxon>
        <taxon>Mortierellomycetes</taxon>
        <taxon>Mortierellales</taxon>
        <taxon>Mortierellaceae</taxon>
        <taxon>Actinomortierella</taxon>
    </lineage>
</organism>
<evidence type="ECO:0000313" key="3">
    <source>
        <dbReference type="EMBL" id="KAG0254490.1"/>
    </source>
</evidence>
<evidence type="ECO:0008006" key="5">
    <source>
        <dbReference type="Google" id="ProtNLM"/>
    </source>
</evidence>
<proteinExistence type="predicted"/>
<name>A0A9P6PUN7_9FUNG</name>
<sequence>MVLKSTFTMLLIATLAVFTTTPQTAEAHSWAECVDWKFKNPKRPDYSDKGGKCLGYARRFPLGRRFASLDSAWPNRHYQQTHRKPTPNNALPCSNRRAGEEPGSDETRPKKWSDAYGGKYGRMTVTHVGDTLCLRWPAKNHATKDSYNNPVWINLSPYANRADISQSALNKANIAKLTYKNCMKYGNNDNRACGGCFKVPKRNPGVYLMQWRWMLNKDEWYTSCADINIQGKSKSKRHLNEEISGIVHPDDRI</sequence>
<dbReference type="PANTHER" id="PTHR35559:SF1">
    <property type="entry name" value="CHITIN-BINDING TYPE-4 DOMAIN-CONTAINING PROTEIN"/>
    <property type="match status" value="1"/>
</dbReference>
<feature type="chain" id="PRO_5040301943" description="Secreted protein" evidence="2">
    <location>
        <begin position="28"/>
        <end position="253"/>
    </location>
</feature>
<evidence type="ECO:0000256" key="2">
    <source>
        <dbReference type="SAM" id="SignalP"/>
    </source>
</evidence>
<reference evidence="3" key="1">
    <citation type="journal article" date="2020" name="Fungal Divers.">
        <title>Resolving the Mortierellaceae phylogeny through synthesis of multi-gene phylogenetics and phylogenomics.</title>
        <authorList>
            <person name="Vandepol N."/>
            <person name="Liber J."/>
            <person name="Desiro A."/>
            <person name="Na H."/>
            <person name="Kennedy M."/>
            <person name="Barry K."/>
            <person name="Grigoriev I.V."/>
            <person name="Miller A.N."/>
            <person name="O'Donnell K."/>
            <person name="Stajich J.E."/>
            <person name="Bonito G."/>
        </authorList>
    </citation>
    <scope>NUCLEOTIDE SEQUENCE</scope>
    <source>
        <strain evidence="3">BC1065</strain>
    </source>
</reference>
<feature type="region of interest" description="Disordered" evidence="1">
    <location>
        <begin position="76"/>
        <end position="113"/>
    </location>
</feature>
<dbReference type="AlphaFoldDB" id="A0A9P6PUN7"/>
<comment type="caution">
    <text evidence="3">The sequence shown here is derived from an EMBL/GenBank/DDBJ whole genome shotgun (WGS) entry which is preliminary data.</text>
</comment>
<feature type="compositionally biased region" description="Basic and acidic residues" evidence="1">
    <location>
        <begin position="97"/>
        <end position="113"/>
    </location>
</feature>
<evidence type="ECO:0000313" key="4">
    <source>
        <dbReference type="Proteomes" id="UP000807716"/>
    </source>
</evidence>
<evidence type="ECO:0000256" key="1">
    <source>
        <dbReference type="SAM" id="MobiDB-lite"/>
    </source>
</evidence>
<keyword evidence="2" id="KW-0732">Signal</keyword>
<gene>
    <name evidence="3" type="ORF">DFQ27_006821</name>
</gene>